<organism evidence="2 3">
    <name type="scientific">Hyaloscypha variabilis (strain UAMH 11265 / GT02V1 / F)</name>
    <name type="common">Meliniomyces variabilis</name>
    <dbReference type="NCBI Taxonomy" id="1149755"/>
    <lineage>
        <taxon>Eukaryota</taxon>
        <taxon>Fungi</taxon>
        <taxon>Dikarya</taxon>
        <taxon>Ascomycota</taxon>
        <taxon>Pezizomycotina</taxon>
        <taxon>Leotiomycetes</taxon>
        <taxon>Helotiales</taxon>
        <taxon>Hyaloscyphaceae</taxon>
        <taxon>Hyaloscypha</taxon>
        <taxon>Hyaloscypha variabilis</taxon>
    </lineage>
</organism>
<dbReference type="Proteomes" id="UP000235786">
    <property type="component" value="Unassembled WGS sequence"/>
</dbReference>
<gene>
    <name evidence="2" type="ORF">L207DRAFT_454895</name>
</gene>
<keyword evidence="1" id="KW-0812">Transmembrane</keyword>
<keyword evidence="1" id="KW-0472">Membrane</keyword>
<keyword evidence="1" id="KW-1133">Transmembrane helix</keyword>
<sequence length="457" mass="50930">MTFTVLYMLFIYYVLIEGKVQVGVVFFDATTTNLLVSIFSQIFVILATATIHRLLLQIMLHFVIKDTSLVSLFAISFSSGWPSVLKLLSDHATFEYYFVPGPMEVPVFAGLIPLDNRAFEVVPIATLCLYMQGWTSSLLTSNNFATSFPMDGCDTGCRSLFLPGGLDLVRQVGPWLNQSMFEGGLLDNAETIRINNAPGIVTTYRNISDITFDWVVDCLYTGQSINDTLQMCIRQVDQSIAVGWAGCPQELYNSNSCNINRTWTTAPLQWATVMACYKQYATTTYNRENFSIMDVRPTADLEQILLNASDYMTIFKKIMIPTSAATETDRAGIESLIYTLTWLHRTYRGSFPDDQNSLVTNLHNFLAIPLQFTVTAYQYANYTAGGNFSLPEDTVTVATNGWSRSRLAIQPWTGWLFIIAAAALLLVVMAGILWILGQKAPLPPATGIGDFDDLRQA</sequence>
<dbReference type="OrthoDB" id="5139479at2759"/>
<feature type="transmembrane region" description="Helical" evidence="1">
    <location>
        <begin position="414"/>
        <end position="436"/>
    </location>
</feature>
<evidence type="ECO:0000313" key="2">
    <source>
        <dbReference type="EMBL" id="PMD43061.1"/>
    </source>
</evidence>
<dbReference type="STRING" id="1149755.A0A2J6RX15"/>
<accession>A0A2J6RX15</accession>
<feature type="non-terminal residue" evidence="2">
    <location>
        <position position="457"/>
    </location>
</feature>
<keyword evidence="3" id="KW-1185">Reference proteome</keyword>
<dbReference type="EMBL" id="KZ613942">
    <property type="protein sequence ID" value="PMD43061.1"/>
    <property type="molecule type" value="Genomic_DNA"/>
</dbReference>
<feature type="transmembrane region" description="Helical" evidence="1">
    <location>
        <begin position="6"/>
        <end position="27"/>
    </location>
</feature>
<feature type="transmembrane region" description="Helical" evidence="1">
    <location>
        <begin position="34"/>
        <end position="56"/>
    </location>
</feature>
<evidence type="ECO:0000256" key="1">
    <source>
        <dbReference type="SAM" id="Phobius"/>
    </source>
</evidence>
<reference evidence="2 3" key="1">
    <citation type="submission" date="2016-04" db="EMBL/GenBank/DDBJ databases">
        <title>A degradative enzymes factory behind the ericoid mycorrhizal symbiosis.</title>
        <authorList>
            <consortium name="DOE Joint Genome Institute"/>
            <person name="Martino E."/>
            <person name="Morin E."/>
            <person name="Grelet G."/>
            <person name="Kuo A."/>
            <person name="Kohler A."/>
            <person name="Daghino S."/>
            <person name="Barry K."/>
            <person name="Choi C."/>
            <person name="Cichocki N."/>
            <person name="Clum A."/>
            <person name="Copeland A."/>
            <person name="Hainaut M."/>
            <person name="Haridas S."/>
            <person name="Labutti K."/>
            <person name="Lindquist E."/>
            <person name="Lipzen A."/>
            <person name="Khouja H.-R."/>
            <person name="Murat C."/>
            <person name="Ohm R."/>
            <person name="Olson A."/>
            <person name="Spatafora J."/>
            <person name="Veneault-Fourrey C."/>
            <person name="Henrissat B."/>
            <person name="Grigoriev I."/>
            <person name="Martin F."/>
            <person name="Perotto S."/>
        </authorList>
    </citation>
    <scope>NUCLEOTIDE SEQUENCE [LARGE SCALE GENOMIC DNA]</scope>
    <source>
        <strain evidence="2 3">F</strain>
    </source>
</reference>
<dbReference type="AlphaFoldDB" id="A0A2J6RX15"/>
<evidence type="ECO:0000313" key="3">
    <source>
        <dbReference type="Proteomes" id="UP000235786"/>
    </source>
</evidence>
<protein>
    <submittedName>
        <fullName evidence="2">Uncharacterized protein</fullName>
    </submittedName>
</protein>
<proteinExistence type="predicted"/>
<name>A0A2J6RX15_HYAVF</name>